<protein>
    <submittedName>
        <fullName evidence="1">Uncharacterized protein</fullName>
    </submittedName>
</protein>
<dbReference type="EMBL" id="VSWD01000008">
    <property type="protein sequence ID" value="KAK3095323.1"/>
    <property type="molecule type" value="Genomic_DNA"/>
</dbReference>
<evidence type="ECO:0000313" key="1">
    <source>
        <dbReference type="EMBL" id="KAK3095323.1"/>
    </source>
</evidence>
<gene>
    <name evidence="1" type="ORF">FSP39_013213</name>
</gene>
<evidence type="ECO:0000313" key="2">
    <source>
        <dbReference type="Proteomes" id="UP001186944"/>
    </source>
</evidence>
<keyword evidence="2" id="KW-1185">Reference proteome</keyword>
<proteinExistence type="predicted"/>
<dbReference type="AlphaFoldDB" id="A0AA88Y0D9"/>
<accession>A0AA88Y0D9</accession>
<reference evidence="1" key="1">
    <citation type="submission" date="2019-08" db="EMBL/GenBank/DDBJ databases">
        <title>The improved chromosome-level genome for the pearl oyster Pinctada fucata martensii using PacBio sequencing and Hi-C.</title>
        <authorList>
            <person name="Zheng Z."/>
        </authorList>
    </citation>
    <scope>NUCLEOTIDE SEQUENCE</scope>
    <source>
        <strain evidence="1">ZZ-2019</strain>
        <tissue evidence="1">Adductor muscle</tissue>
    </source>
</reference>
<organism evidence="1 2">
    <name type="scientific">Pinctada imbricata</name>
    <name type="common">Atlantic pearl-oyster</name>
    <name type="synonym">Pinctada martensii</name>
    <dbReference type="NCBI Taxonomy" id="66713"/>
    <lineage>
        <taxon>Eukaryota</taxon>
        <taxon>Metazoa</taxon>
        <taxon>Spiralia</taxon>
        <taxon>Lophotrochozoa</taxon>
        <taxon>Mollusca</taxon>
        <taxon>Bivalvia</taxon>
        <taxon>Autobranchia</taxon>
        <taxon>Pteriomorphia</taxon>
        <taxon>Pterioida</taxon>
        <taxon>Pterioidea</taxon>
        <taxon>Pteriidae</taxon>
        <taxon>Pinctada</taxon>
    </lineage>
</organism>
<dbReference type="Proteomes" id="UP001186944">
    <property type="component" value="Unassembled WGS sequence"/>
</dbReference>
<comment type="caution">
    <text evidence="1">The sequence shown here is derived from an EMBL/GenBank/DDBJ whole genome shotgun (WGS) entry which is preliminary data.</text>
</comment>
<name>A0AA88Y0D9_PINIB</name>
<sequence>MLHSEFVRKMVIRMKELKDLVSKSLVLYEADRIQSRHIIATLQKSTLRTECGFPGPPRIISRNNPERSISQENIEAHREHFKKLQQVQGYLNIVFWSEDEFEYGCCSEHFAEKEIKFRDILHEMKLFLLNSGVSFEMTDEMDANFENSCDYLKSMRNRFQRFCRDYLILKDTETFCEELIRACSCYECVEEHD</sequence>